<feature type="transmembrane region" description="Helical" evidence="8">
    <location>
        <begin position="13"/>
        <end position="32"/>
    </location>
</feature>
<comment type="caution">
    <text evidence="9">The sequence shown here is derived from an EMBL/GenBank/DDBJ whole genome shotgun (WGS) entry which is preliminary data.</text>
</comment>
<reference evidence="9 10" key="1">
    <citation type="submission" date="2017-11" db="EMBL/GenBank/DDBJ databases">
        <authorList>
            <person name="Han C.G."/>
        </authorList>
    </citation>
    <scope>NUCLEOTIDE SEQUENCE [LARGE SCALE GENOMIC DNA]</scope>
    <source>
        <strain evidence="9 10">A2</strain>
    </source>
</reference>
<evidence type="ECO:0000256" key="5">
    <source>
        <dbReference type="ARBA" id="ARBA00022692"/>
    </source>
</evidence>
<evidence type="ECO:0000313" key="10">
    <source>
        <dbReference type="Proteomes" id="UP000234661"/>
    </source>
</evidence>
<dbReference type="EMBL" id="PIET01001601">
    <property type="protein sequence ID" value="PLM49967.1"/>
    <property type="molecule type" value="Genomic_DNA"/>
</dbReference>
<keyword evidence="6 8" id="KW-1133">Transmembrane helix</keyword>
<keyword evidence="7 8" id="KW-0472">Membrane</keyword>
<comment type="subcellular location">
    <subcellularLocation>
        <location evidence="1">Cell membrane</location>
        <topology evidence="1">Multi-pass membrane protein</topology>
    </subcellularLocation>
</comment>
<protein>
    <submittedName>
        <fullName evidence="9">Iron-dicitrate transporter subunit FecD</fullName>
    </submittedName>
</protein>
<feature type="non-terminal residue" evidence="9">
    <location>
        <position position="1"/>
    </location>
</feature>
<dbReference type="Gene3D" id="1.10.3470.10">
    <property type="entry name" value="ABC transporter involved in vitamin B12 uptake, BtuC"/>
    <property type="match status" value="1"/>
</dbReference>
<evidence type="ECO:0000256" key="6">
    <source>
        <dbReference type="ARBA" id="ARBA00022989"/>
    </source>
</evidence>
<dbReference type="GO" id="GO:0005886">
    <property type="term" value="C:plasma membrane"/>
    <property type="evidence" value="ECO:0007669"/>
    <property type="project" value="UniProtKB-SubCell"/>
</dbReference>
<keyword evidence="5 8" id="KW-0812">Transmembrane</keyword>
<evidence type="ECO:0000256" key="2">
    <source>
        <dbReference type="ARBA" id="ARBA00007935"/>
    </source>
</evidence>
<evidence type="ECO:0000256" key="3">
    <source>
        <dbReference type="ARBA" id="ARBA00022448"/>
    </source>
</evidence>
<organism evidence="9 10">
    <name type="scientific">Klebsiella michiganensis</name>
    <dbReference type="NCBI Taxonomy" id="1134687"/>
    <lineage>
        <taxon>Bacteria</taxon>
        <taxon>Pseudomonadati</taxon>
        <taxon>Pseudomonadota</taxon>
        <taxon>Gammaproteobacteria</taxon>
        <taxon>Enterobacterales</taxon>
        <taxon>Enterobacteriaceae</taxon>
        <taxon>Klebsiella/Raoultella group</taxon>
        <taxon>Klebsiella</taxon>
    </lineage>
</organism>
<evidence type="ECO:0000313" key="9">
    <source>
        <dbReference type="EMBL" id="PLM49967.1"/>
    </source>
</evidence>
<evidence type="ECO:0000256" key="8">
    <source>
        <dbReference type="SAM" id="Phobius"/>
    </source>
</evidence>
<accession>A0A2J4YGZ1</accession>
<dbReference type="InterPro" id="IPR037294">
    <property type="entry name" value="ABC_BtuC-like"/>
</dbReference>
<dbReference type="Proteomes" id="UP000234661">
    <property type="component" value="Unassembled WGS sequence"/>
</dbReference>
<proteinExistence type="inferred from homology"/>
<sequence>DLLARTLHPPLELPAGVLTAIIGAPWFIWLLVRMR</sequence>
<dbReference type="AlphaFoldDB" id="A0A2J4YGZ1"/>
<comment type="similarity">
    <text evidence="2">Belongs to the binding-protein-dependent transport system permease family. FecCD subfamily.</text>
</comment>
<reference evidence="9 10" key="2">
    <citation type="submission" date="2018-01" db="EMBL/GenBank/DDBJ databases">
        <title>Genomic study of Klebsiella pneumoniae.</title>
        <authorList>
            <person name="Yang Y."/>
            <person name="Bicalho R."/>
        </authorList>
    </citation>
    <scope>NUCLEOTIDE SEQUENCE [LARGE SCALE GENOMIC DNA]</scope>
    <source>
        <strain evidence="9 10">A2</strain>
    </source>
</reference>
<dbReference type="GO" id="GO:0022857">
    <property type="term" value="F:transmembrane transporter activity"/>
    <property type="evidence" value="ECO:0007669"/>
    <property type="project" value="InterPro"/>
</dbReference>
<keyword evidence="4" id="KW-1003">Cell membrane</keyword>
<evidence type="ECO:0000256" key="7">
    <source>
        <dbReference type="ARBA" id="ARBA00023136"/>
    </source>
</evidence>
<dbReference type="InterPro" id="IPR000522">
    <property type="entry name" value="ABC_transptr_permease_BtuC"/>
</dbReference>
<dbReference type="SUPFAM" id="SSF81345">
    <property type="entry name" value="ABC transporter involved in vitamin B12 uptake, BtuC"/>
    <property type="match status" value="1"/>
</dbReference>
<evidence type="ECO:0000256" key="4">
    <source>
        <dbReference type="ARBA" id="ARBA00022475"/>
    </source>
</evidence>
<gene>
    <name evidence="9" type="primary">fecD</name>
    <name evidence="9" type="ORF">CWM85_32605</name>
</gene>
<evidence type="ECO:0000256" key="1">
    <source>
        <dbReference type="ARBA" id="ARBA00004651"/>
    </source>
</evidence>
<dbReference type="Pfam" id="PF01032">
    <property type="entry name" value="FecCD"/>
    <property type="match status" value="1"/>
</dbReference>
<name>A0A2J4YGZ1_9ENTR</name>
<keyword evidence="3" id="KW-0813">Transport</keyword>